<dbReference type="STRING" id="37653.A0A0L8H041"/>
<dbReference type="AlphaFoldDB" id="A0A0L8H041"/>
<protein>
    <submittedName>
        <fullName evidence="1">Uncharacterized protein</fullName>
    </submittedName>
</protein>
<dbReference type="Gene3D" id="1.25.40.470">
    <property type="match status" value="1"/>
</dbReference>
<gene>
    <name evidence="1" type="ORF">OCBIM_22025630mg</name>
</gene>
<dbReference type="OrthoDB" id="2186662at2759"/>
<proteinExistence type="predicted"/>
<reference evidence="1" key="1">
    <citation type="submission" date="2015-07" db="EMBL/GenBank/DDBJ databases">
        <title>MeaNS - Measles Nucleotide Surveillance Program.</title>
        <authorList>
            <person name="Tran T."/>
            <person name="Druce J."/>
        </authorList>
    </citation>
    <scope>NUCLEOTIDE SEQUENCE</scope>
    <source>
        <strain evidence="1">UCB-OBI-ISO-001</strain>
        <tissue evidence="1">Gonad</tissue>
    </source>
</reference>
<evidence type="ECO:0000313" key="1">
    <source>
        <dbReference type="EMBL" id="KOF82155.1"/>
    </source>
</evidence>
<name>A0A0L8H041_OCTBM</name>
<sequence length="106" mass="12448">MHNKDWDSALRIAESHDPELVTEVLVGQAQIAFQEEDFTRAESLLLRAHQPEKAIAFYKKHEMWQDALRLCQQYLPNKLGAVQEEFEQAQMSKSSRYVYSVICDYR</sequence>
<accession>A0A0L8H041</accession>
<dbReference type="EMBL" id="KQ419863">
    <property type="protein sequence ID" value="KOF82155.1"/>
    <property type="molecule type" value="Genomic_DNA"/>
</dbReference>
<organism evidence="1">
    <name type="scientific">Octopus bimaculoides</name>
    <name type="common">California two-spotted octopus</name>
    <dbReference type="NCBI Taxonomy" id="37653"/>
    <lineage>
        <taxon>Eukaryota</taxon>
        <taxon>Metazoa</taxon>
        <taxon>Spiralia</taxon>
        <taxon>Lophotrochozoa</taxon>
        <taxon>Mollusca</taxon>
        <taxon>Cephalopoda</taxon>
        <taxon>Coleoidea</taxon>
        <taxon>Octopodiformes</taxon>
        <taxon>Octopoda</taxon>
        <taxon>Incirrata</taxon>
        <taxon>Octopodidae</taxon>
        <taxon>Octopus</taxon>
    </lineage>
</organism>